<protein>
    <recommendedName>
        <fullName evidence="1">DUF7666 domain-containing protein</fullName>
    </recommendedName>
</protein>
<reference evidence="2 3" key="1">
    <citation type="submission" date="2018-09" db="EMBL/GenBank/DDBJ databases">
        <title>Murine metabolic-syndrome-specific gut microbial biobank.</title>
        <authorList>
            <person name="Liu C."/>
        </authorList>
    </citation>
    <scope>NUCLEOTIDE SEQUENCE [LARGE SCALE GENOMIC DNA]</scope>
    <source>
        <strain evidence="2 3">0.1xD8-82</strain>
    </source>
</reference>
<evidence type="ECO:0000259" key="1">
    <source>
        <dbReference type="Pfam" id="PF24703"/>
    </source>
</evidence>
<sequence>MIKAYKGFNKDLTCTMGHGRFQYKENEWMEEPKANCAMNGFHCCYNPLDCLSYYRDFSKSAYYVVNADGDIHEDGSDTKIACTRIKLVKKLTMEEFVAHALIYMSDHPYLETNSIVKSENAYGEVRDGFWIVRGKNPRCMAPIGTIVGMAQEAIDSKEIVAMTVYKVDGERYLHDVAYLVNGEEAVS</sequence>
<dbReference type="Pfam" id="PF24703">
    <property type="entry name" value="DUF7666"/>
    <property type="match status" value="1"/>
</dbReference>
<dbReference type="EMBL" id="RAYQ01000014">
    <property type="protein sequence ID" value="RKI90466.1"/>
    <property type="molecule type" value="Genomic_DNA"/>
</dbReference>
<evidence type="ECO:0000313" key="2">
    <source>
        <dbReference type="EMBL" id="RKI90466.1"/>
    </source>
</evidence>
<comment type="caution">
    <text evidence="2">The sequence shown here is derived from an EMBL/GenBank/DDBJ whole genome shotgun (WGS) entry which is preliminary data.</text>
</comment>
<evidence type="ECO:0000313" key="3">
    <source>
        <dbReference type="Proteomes" id="UP000280696"/>
    </source>
</evidence>
<proteinExistence type="predicted"/>
<gene>
    <name evidence="2" type="ORF">D7V94_13635</name>
</gene>
<dbReference type="Proteomes" id="UP000280696">
    <property type="component" value="Unassembled WGS sequence"/>
</dbReference>
<dbReference type="InterPro" id="IPR056083">
    <property type="entry name" value="DUF7666"/>
</dbReference>
<feature type="domain" description="DUF7666" evidence="1">
    <location>
        <begin position="2"/>
        <end position="99"/>
    </location>
</feature>
<name>A0A3A9ATE3_9FIRM</name>
<organism evidence="2 3">
    <name type="scientific">Parablautia intestinalis</name>
    <dbReference type="NCBI Taxonomy" id="2320100"/>
    <lineage>
        <taxon>Bacteria</taxon>
        <taxon>Bacillati</taxon>
        <taxon>Bacillota</taxon>
        <taxon>Clostridia</taxon>
        <taxon>Lachnospirales</taxon>
        <taxon>Lachnospiraceae</taxon>
        <taxon>Parablautia</taxon>
    </lineage>
</organism>
<accession>A0A3A9ATE3</accession>
<dbReference type="AlphaFoldDB" id="A0A3A9ATE3"/>
<keyword evidence="3" id="KW-1185">Reference proteome</keyword>
<dbReference type="RefSeq" id="WP_120470680.1">
    <property type="nucleotide sequence ID" value="NZ_RAYQ01000014.1"/>
</dbReference>
<dbReference type="OrthoDB" id="9812966at2"/>